<evidence type="ECO:0000313" key="1">
    <source>
        <dbReference type="EMBL" id="PMB68613.1"/>
    </source>
</evidence>
<dbReference type="AlphaFoldDB" id="A0A2N6NMW2"/>
<organism evidence="1 2">
    <name type="scientific">Beauveria bassiana</name>
    <name type="common">White muscardine disease fungus</name>
    <name type="synonym">Tritirachium shiotae</name>
    <dbReference type="NCBI Taxonomy" id="176275"/>
    <lineage>
        <taxon>Eukaryota</taxon>
        <taxon>Fungi</taxon>
        <taxon>Dikarya</taxon>
        <taxon>Ascomycota</taxon>
        <taxon>Pezizomycotina</taxon>
        <taxon>Sordariomycetes</taxon>
        <taxon>Hypocreomycetidae</taxon>
        <taxon>Hypocreales</taxon>
        <taxon>Cordycipitaceae</taxon>
        <taxon>Beauveria</taxon>
    </lineage>
</organism>
<evidence type="ECO:0000313" key="2">
    <source>
        <dbReference type="Proteomes" id="UP000235728"/>
    </source>
</evidence>
<dbReference type="EMBL" id="MRVG01000005">
    <property type="protein sequence ID" value="PMB68613.1"/>
    <property type="molecule type" value="Genomic_DNA"/>
</dbReference>
<gene>
    <name evidence="1" type="ORF">BM221_005194</name>
</gene>
<proteinExistence type="predicted"/>
<protein>
    <submittedName>
        <fullName evidence="1">Uncharacterized protein</fullName>
    </submittedName>
</protein>
<reference evidence="1 2" key="1">
    <citation type="journal article" date="2016" name="Appl. Microbiol. Biotechnol.">
        <title>Characterization of T-DNA insertion mutants with decreased virulence in the entomopathogenic fungus Beauveria bassiana JEF-007.</title>
        <authorList>
            <person name="Kim S."/>
            <person name="Lee S.J."/>
            <person name="Nai Y.S."/>
            <person name="Yu J.S."/>
            <person name="Lee M.R."/>
            <person name="Yang Y.T."/>
            <person name="Kim J.S."/>
        </authorList>
    </citation>
    <scope>NUCLEOTIDE SEQUENCE [LARGE SCALE GENOMIC DNA]</scope>
    <source>
        <strain evidence="1 2">JEF-007</strain>
    </source>
</reference>
<comment type="caution">
    <text evidence="1">The sequence shown here is derived from an EMBL/GenBank/DDBJ whole genome shotgun (WGS) entry which is preliminary data.</text>
</comment>
<accession>A0A2N6NMW2</accession>
<name>A0A2N6NMW2_BEABA</name>
<dbReference type="Proteomes" id="UP000235728">
    <property type="component" value="Unassembled WGS sequence"/>
</dbReference>
<sequence length="76" mass="8326">MPQLPNTSTQHGFSHRLAVTWLMTVECLGPAKSGVHHPKAPTPPPQLLRRDASEMLPWKKSVDTATIETGLGRVDT</sequence>